<dbReference type="PANTHER" id="PTHR12266">
    <property type="entry name" value="NA+/CA2+ K+ INDEPENDENT EXCHANGER"/>
    <property type="match status" value="1"/>
</dbReference>
<dbReference type="InterPro" id="IPR051359">
    <property type="entry name" value="CaCA_antiporter"/>
</dbReference>
<feature type="transmembrane region" description="Helical" evidence="6">
    <location>
        <begin position="69"/>
        <end position="90"/>
    </location>
</feature>
<proteinExistence type="predicted"/>
<comment type="subcellular location">
    <subcellularLocation>
        <location evidence="1">Membrane</location>
        <topology evidence="1">Multi-pass membrane protein</topology>
    </subcellularLocation>
</comment>
<evidence type="ECO:0000313" key="10">
    <source>
        <dbReference type="EMBL" id="KAG2533345.1"/>
    </source>
</evidence>
<keyword evidence="4 6" id="KW-1133">Transmembrane helix</keyword>
<dbReference type="EMBL" id="MAYM02001079">
    <property type="protein sequence ID" value="RLN26833.1"/>
    <property type="molecule type" value="Genomic_DNA"/>
</dbReference>
<feature type="transmembrane region" description="Helical" evidence="6">
    <location>
        <begin position="200"/>
        <end position="219"/>
    </location>
</feature>
<feature type="domain" description="Sodium/calcium exchanger membrane region" evidence="8">
    <location>
        <begin position="332"/>
        <end position="479"/>
    </location>
</feature>
<dbReference type="EMBL" id="MBDN02000003">
    <property type="protein sequence ID" value="RLN86008.1"/>
    <property type="molecule type" value="Genomic_DNA"/>
</dbReference>
<evidence type="ECO:0000256" key="4">
    <source>
        <dbReference type="ARBA" id="ARBA00022989"/>
    </source>
</evidence>
<feature type="transmembrane region" description="Helical" evidence="6">
    <location>
        <begin position="295"/>
        <end position="314"/>
    </location>
</feature>
<evidence type="ECO:0000313" key="12">
    <source>
        <dbReference type="EMBL" id="RLN86008.1"/>
    </source>
</evidence>
<keyword evidence="7" id="KW-0732">Signal</keyword>
<feature type="transmembrane region" description="Helical" evidence="6">
    <location>
        <begin position="326"/>
        <end position="346"/>
    </location>
</feature>
<dbReference type="GO" id="GO:0016020">
    <property type="term" value="C:membrane"/>
    <property type="evidence" value="ECO:0007669"/>
    <property type="project" value="UniProtKB-SubCell"/>
</dbReference>
<keyword evidence="2" id="KW-0813">Transport</keyword>
<comment type="caution">
    <text evidence="11">The sequence shown here is derived from an EMBL/GenBank/DDBJ whole genome shotgun (WGS) entry which is preliminary data.</text>
</comment>
<organism evidence="11 14">
    <name type="scientific">Phytophthora kernoviae</name>
    <dbReference type="NCBI Taxonomy" id="325452"/>
    <lineage>
        <taxon>Eukaryota</taxon>
        <taxon>Sar</taxon>
        <taxon>Stramenopiles</taxon>
        <taxon>Oomycota</taxon>
        <taxon>Peronosporomycetes</taxon>
        <taxon>Peronosporales</taxon>
        <taxon>Peronosporaceae</taxon>
        <taxon>Phytophthora</taxon>
    </lineage>
</organism>
<dbReference type="EMBL" id="JPWV03000001">
    <property type="protein sequence ID" value="KAG2533127.1"/>
    <property type="molecule type" value="Genomic_DNA"/>
</dbReference>
<evidence type="ECO:0000313" key="14">
    <source>
        <dbReference type="Proteomes" id="UP000285883"/>
    </source>
</evidence>
<feature type="transmembrane region" description="Helical" evidence="6">
    <location>
        <begin position="393"/>
        <end position="420"/>
    </location>
</feature>
<sequence>MTKWSRLLMLLVLLAVVTLTVGDTTGEDDSVNSDTPAVYDCEGLSSNADSFIDYDHLVHCAPLLQNSPVLGKAVLVAILLLLLYLLSSTADEFFCPVLQAIVEKYRIPPHVAGVTFLSFGNGSPDVFSNIAAFATPTPSIGVASILGGGLLVTTVITACVGLVSVGHEQLIPRTFLRDVVFYFVAVLYLGLVFFDGKVELYEAIGFLCLYFVYVVVVFMDKYLAGWCFSTKVYVDDSRYTVVDDSDDLHYWSSSTASEKNLTDNTWDKNLAVVCPPFAMLLFGVSTFSFSIEDPAFLVMVAVVGGIFSAIIEYNTSPHVPPEGWKLAPFICLAFAMSVIWIMNIANEVLVVLETLGELFGISSSVLGVSVLAWGNSIGDLVSNMAIARDGFPTMAFAGCFAGPMFNLLIGIGLSLTIAIISRGPLTMENPSPLVYLGFGYLLLSLLLNIGLASYDGFRYRPRLCYILLSLYASFAVISIVVVLNYP</sequence>
<accession>A0A3R7G2Z3</accession>
<dbReference type="Pfam" id="PF01699">
    <property type="entry name" value="Na_Ca_ex"/>
    <property type="match status" value="2"/>
</dbReference>
<evidence type="ECO:0000259" key="8">
    <source>
        <dbReference type="Pfam" id="PF01699"/>
    </source>
</evidence>
<evidence type="ECO:0000256" key="7">
    <source>
        <dbReference type="SAM" id="SignalP"/>
    </source>
</evidence>
<feature type="transmembrane region" description="Helical" evidence="6">
    <location>
        <begin position="269"/>
        <end position="289"/>
    </location>
</feature>
<evidence type="ECO:0000313" key="9">
    <source>
        <dbReference type="EMBL" id="KAG2533127.1"/>
    </source>
</evidence>
<keyword evidence="3 6" id="KW-0812">Transmembrane</keyword>
<protein>
    <recommendedName>
        <fullName evidence="8">Sodium/calcium exchanger membrane region domain-containing protein</fullName>
    </recommendedName>
</protein>
<keyword evidence="13" id="KW-1185">Reference proteome</keyword>
<evidence type="ECO:0000313" key="11">
    <source>
        <dbReference type="EMBL" id="RLN26833.1"/>
    </source>
</evidence>
<reference evidence="13 14" key="2">
    <citation type="submission" date="2018-07" db="EMBL/GenBank/DDBJ databases">
        <title>Genome sequencing of oomycete isolates from Chile give support for New Zealand origin for Phytophthora kernoviae and make available the first Nothophytophthora sp. genome.</title>
        <authorList>
            <person name="Studholme D.J."/>
            <person name="Sanfuentes E."/>
            <person name="Panda P."/>
            <person name="Hill R."/>
            <person name="Sambles C."/>
            <person name="Grant M."/>
            <person name="Williams N.M."/>
            <person name="Mcdougal R.L."/>
        </authorList>
    </citation>
    <scope>NUCLEOTIDE SEQUENCE [LARGE SCALE GENOMIC DNA]</scope>
    <source>
        <strain evidence="11">Chile2</strain>
        <strain evidence="12">Chile4</strain>
    </source>
</reference>
<evidence type="ECO:0000256" key="2">
    <source>
        <dbReference type="ARBA" id="ARBA00022448"/>
    </source>
</evidence>
<dbReference type="STRING" id="325452.A0A3R7G2Z3"/>
<dbReference type="Gene3D" id="1.20.1420.30">
    <property type="entry name" value="NCX, central ion-binding region"/>
    <property type="match status" value="2"/>
</dbReference>
<gene>
    <name evidence="11" type="ORF">BBI17_000018</name>
    <name evidence="12" type="ORF">BBO99_00000018</name>
    <name evidence="9" type="ORF">JM16_000216</name>
    <name evidence="10" type="ORF">JM18_000137</name>
</gene>
<feature type="domain" description="Sodium/calcium exchanger membrane region" evidence="8">
    <location>
        <begin position="77"/>
        <end position="218"/>
    </location>
</feature>
<evidence type="ECO:0000256" key="3">
    <source>
        <dbReference type="ARBA" id="ARBA00022692"/>
    </source>
</evidence>
<feature type="transmembrane region" description="Helical" evidence="6">
    <location>
        <begin position="175"/>
        <end position="194"/>
    </location>
</feature>
<feature type="transmembrane region" description="Helical" evidence="6">
    <location>
        <begin position="463"/>
        <end position="485"/>
    </location>
</feature>
<feature type="transmembrane region" description="Helical" evidence="6">
    <location>
        <begin position="140"/>
        <end position="163"/>
    </location>
</feature>
<dbReference type="AlphaFoldDB" id="A0A3R7G2Z3"/>
<dbReference type="Proteomes" id="UP000785171">
    <property type="component" value="Unassembled WGS sequence"/>
</dbReference>
<evidence type="ECO:0000256" key="5">
    <source>
        <dbReference type="ARBA" id="ARBA00023136"/>
    </source>
</evidence>
<feature type="signal peptide" evidence="7">
    <location>
        <begin position="1"/>
        <end position="22"/>
    </location>
</feature>
<dbReference type="InterPro" id="IPR004837">
    <property type="entry name" value="NaCa_Exmemb"/>
</dbReference>
<evidence type="ECO:0000313" key="13">
    <source>
        <dbReference type="Proteomes" id="UP000285624"/>
    </source>
</evidence>
<feature type="transmembrane region" description="Helical" evidence="6">
    <location>
        <begin position="432"/>
        <end position="451"/>
    </location>
</feature>
<feature type="transmembrane region" description="Helical" evidence="6">
    <location>
        <begin position="111"/>
        <end position="134"/>
    </location>
</feature>
<evidence type="ECO:0000256" key="1">
    <source>
        <dbReference type="ARBA" id="ARBA00004141"/>
    </source>
</evidence>
<dbReference type="EMBL" id="JPWU03000003">
    <property type="protein sequence ID" value="KAG2533345.1"/>
    <property type="molecule type" value="Genomic_DNA"/>
</dbReference>
<dbReference type="Proteomes" id="UP000285624">
    <property type="component" value="Unassembled WGS sequence"/>
</dbReference>
<reference evidence="9" key="3">
    <citation type="submission" date="2020-06" db="EMBL/GenBank/DDBJ databases">
        <authorList>
            <person name="Studholme D.J."/>
        </authorList>
    </citation>
    <scope>NUCLEOTIDE SEQUENCE</scope>
    <source>
        <strain evidence="9">NZFS 2646</strain>
        <strain evidence="10">NZFS 3630</strain>
    </source>
</reference>
<dbReference type="Proteomes" id="UP000792063">
    <property type="component" value="Unassembled WGS sequence"/>
</dbReference>
<feature type="transmembrane region" description="Helical" evidence="6">
    <location>
        <begin position="358"/>
        <end position="381"/>
    </location>
</feature>
<name>A0A3R7G2Z3_9STRA</name>
<evidence type="ECO:0000256" key="6">
    <source>
        <dbReference type="SAM" id="Phobius"/>
    </source>
</evidence>
<dbReference type="PANTHER" id="PTHR12266:SF0">
    <property type="entry name" value="MITOCHONDRIAL SODIUM_CALCIUM EXCHANGER PROTEIN"/>
    <property type="match status" value="1"/>
</dbReference>
<dbReference type="Proteomes" id="UP000285883">
    <property type="component" value="Unassembled WGS sequence"/>
</dbReference>
<feature type="chain" id="PRO_5036092225" description="Sodium/calcium exchanger membrane region domain-containing protein" evidence="7">
    <location>
        <begin position="23"/>
        <end position="486"/>
    </location>
</feature>
<dbReference type="InterPro" id="IPR044880">
    <property type="entry name" value="NCX_ion-bd_dom_sf"/>
</dbReference>
<dbReference type="GO" id="GO:0008324">
    <property type="term" value="F:monoatomic cation transmembrane transporter activity"/>
    <property type="evidence" value="ECO:0007669"/>
    <property type="project" value="TreeGrafter"/>
</dbReference>
<keyword evidence="5 6" id="KW-0472">Membrane</keyword>
<reference evidence="9" key="1">
    <citation type="journal article" date="2015" name="Genom Data">
        <title>Genome sequences of six Phytophthora species associated with forests in New Zealand.</title>
        <authorList>
            <person name="Studholme D.J."/>
            <person name="McDougal R.L."/>
            <person name="Sambles C."/>
            <person name="Hansen E."/>
            <person name="Hardy G."/>
            <person name="Grant M."/>
            <person name="Ganley R.J."/>
            <person name="Williams N.M."/>
        </authorList>
    </citation>
    <scope>NUCLEOTIDE SEQUENCE</scope>
    <source>
        <strain evidence="9">NZFS 2646</strain>
        <strain evidence="10">NZFS 3630</strain>
    </source>
</reference>